<keyword evidence="8" id="KW-1185">Reference proteome</keyword>
<organism evidence="7 8">
    <name type="scientific">Pocillopora damicornis</name>
    <name type="common">Cauliflower coral</name>
    <name type="synonym">Millepora damicornis</name>
    <dbReference type="NCBI Taxonomy" id="46731"/>
    <lineage>
        <taxon>Eukaryota</taxon>
        <taxon>Metazoa</taxon>
        <taxon>Cnidaria</taxon>
        <taxon>Anthozoa</taxon>
        <taxon>Hexacorallia</taxon>
        <taxon>Scleractinia</taxon>
        <taxon>Astrocoeniina</taxon>
        <taxon>Pocilloporidae</taxon>
        <taxon>Pocillopora</taxon>
    </lineage>
</organism>
<dbReference type="Proteomes" id="UP000275408">
    <property type="component" value="Unassembled WGS sequence"/>
</dbReference>
<accession>A0A3M6UW26</accession>
<evidence type="ECO:0000256" key="5">
    <source>
        <dbReference type="SAM" id="MobiDB-lite"/>
    </source>
</evidence>
<feature type="transmembrane region" description="Helical" evidence="6">
    <location>
        <begin position="426"/>
        <end position="452"/>
    </location>
</feature>
<proteinExistence type="predicted"/>
<evidence type="ECO:0000256" key="6">
    <source>
        <dbReference type="SAM" id="Phobius"/>
    </source>
</evidence>
<keyword evidence="4 6" id="KW-1133">Transmembrane helix</keyword>
<evidence type="ECO:0000256" key="2">
    <source>
        <dbReference type="ARBA" id="ARBA00022692"/>
    </source>
</evidence>
<protein>
    <recommendedName>
        <fullName evidence="9">PSI domain-containing protein</fullName>
    </recommendedName>
</protein>
<dbReference type="EMBL" id="RCHS01000646">
    <property type="protein sequence ID" value="RMX57538.1"/>
    <property type="molecule type" value="Genomic_DNA"/>
</dbReference>
<keyword evidence="6" id="KW-0472">Membrane</keyword>
<comment type="caution">
    <text evidence="7">The sequence shown here is derived from an EMBL/GenBank/DDBJ whole genome shotgun (WGS) entry which is preliminary data.</text>
</comment>
<dbReference type="PANTHER" id="PTHR13055">
    <property type="entry name" value="TUMOR ENDOTHELIAL MARKER 7 RELATED"/>
    <property type="match status" value="1"/>
</dbReference>
<keyword evidence="2 6" id="KW-0812">Transmembrane</keyword>
<keyword evidence="3" id="KW-0732">Signal</keyword>
<gene>
    <name evidence="7" type="ORF">pdam_00005784</name>
</gene>
<reference evidence="7 8" key="1">
    <citation type="journal article" date="2018" name="Sci. Rep.">
        <title>Comparative analysis of the Pocillopora damicornis genome highlights role of immune system in coral evolution.</title>
        <authorList>
            <person name="Cunning R."/>
            <person name="Bay R.A."/>
            <person name="Gillette P."/>
            <person name="Baker A.C."/>
            <person name="Traylor-Knowles N."/>
        </authorList>
    </citation>
    <scope>NUCLEOTIDE SEQUENCE [LARGE SCALE GENOMIC DNA]</scope>
    <source>
        <strain evidence="7">RSMAS</strain>
        <tissue evidence="7">Whole animal</tissue>
    </source>
</reference>
<evidence type="ECO:0000313" key="7">
    <source>
        <dbReference type="EMBL" id="RMX57538.1"/>
    </source>
</evidence>
<evidence type="ECO:0000256" key="1">
    <source>
        <dbReference type="ARBA" id="ARBA00004479"/>
    </source>
</evidence>
<dbReference type="GO" id="GO:0016020">
    <property type="term" value="C:membrane"/>
    <property type="evidence" value="ECO:0007669"/>
    <property type="project" value="UniProtKB-SubCell"/>
</dbReference>
<dbReference type="PANTHER" id="PTHR13055:SF12">
    <property type="entry name" value="LD40707P"/>
    <property type="match status" value="1"/>
</dbReference>
<sequence length="496" mass="56321">MANQNIGKYYKDSMRTQDLLFHLGDIPHDANPITTLHSLPPPPPGVGNKEKKNELPCKLKGKVEEKSLQYQDSRHNFLSSLLETDNTLDLIRHDHHRSRRNLGGVLTNGSKDCEQPEKNLNCSEVEVHHKYYVSQIINSGKDYWVDVQGNPDHEEHYKLSDSYLLRKPYPLKFKFPYYGHLLDSVVLTTGGFLYMDVHDTRLMTQVQYLAPLMAYFNPHLDKDSKVLTLHDGKILEGLMIQHLKPKSKLTVQWNQVHLHNNKSAGPFTFQCTLHKNGTIWFAYQAIPVDVAKIPHLPYHPVRVGIADAFVIEVKRGQVRYRYFYIYSTINITMEKVGNNVAVIIKPQLSCVSAQSCSLCMKRTEQSNFTCQWCPELNRCSDGVDRHRADWDAKNCPKNAVKELTKECKANTIGTTGSRRSHEKKGIGAGAIVAICFVLVLIIGVAAWCMYAYRYPTSKSGLFLIEASRRPRELFKSRSDGGNTSHAAPSDVKPQVL</sequence>
<evidence type="ECO:0008006" key="9">
    <source>
        <dbReference type="Google" id="ProtNLM"/>
    </source>
</evidence>
<evidence type="ECO:0000256" key="3">
    <source>
        <dbReference type="ARBA" id="ARBA00022729"/>
    </source>
</evidence>
<evidence type="ECO:0000256" key="4">
    <source>
        <dbReference type="ARBA" id="ARBA00022989"/>
    </source>
</evidence>
<dbReference type="AlphaFoldDB" id="A0A3M6UW26"/>
<dbReference type="InterPro" id="IPR031152">
    <property type="entry name" value="PLXDC"/>
</dbReference>
<feature type="region of interest" description="Disordered" evidence="5">
    <location>
        <begin position="32"/>
        <end position="55"/>
    </location>
</feature>
<dbReference type="STRING" id="46731.A0A3M6UW26"/>
<comment type="subcellular location">
    <subcellularLocation>
        <location evidence="1">Membrane</location>
        <topology evidence="1">Single-pass type I membrane protein</topology>
    </subcellularLocation>
</comment>
<name>A0A3M6UW26_POCDA</name>
<dbReference type="OrthoDB" id="5971693at2759"/>
<evidence type="ECO:0000313" key="8">
    <source>
        <dbReference type="Proteomes" id="UP000275408"/>
    </source>
</evidence>
<feature type="region of interest" description="Disordered" evidence="5">
    <location>
        <begin position="474"/>
        <end position="496"/>
    </location>
</feature>